<dbReference type="PANTHER" id="PTHR43798">
    <property type="entry name" value="MONOACYLGLYCEROL LIPASE"/>
    <property type="match status" value="1"/>
</dbReference>
<dbReference type="PRINTS" id="PR00111">
    <property type="entry name" value="ABHYDROLASE"/>
</dbReference>
<dbReference type="EMBL" id="JBBIAA010000004">
    <property type="protein sequence ID" value="MEJ5944787.1"/>
    <property type="molecule type" value="Genomic_DNA"/>
</dbReference>
<dbReference type="InterPro" id="IPR000073">
    <property type="entry name" value="AB_hydrolase_1"/>
</dbReference>
<reference evidence="3 4" key="1">
    <citation type="journal article" date="2017" name="Int. J. Syst. Evol. Microbiol.">
        <title>Pseudokineococcus basanitobsidens sp. nov., isolated from volcanic rock.</title>
        <authorList>
            <person name="Lee D.W."/>
            <person name="Park M.Y."/>
            <person name="Kim J.J."/>
            <person name="Kim B.S."/>
        </authorList>
    </citation>
    <scope>NUCLEOTIDE SEQUENCE [LARGE SCALE GENOMIC DNA]</scope>
    <source>
        <strain evidence="3 4">DSM 103726</strain>
    </source>
</reference>
<feature type="region of interest" description="Disordered" evidence="1">
    <location>
        <begin position="256"/>
        <end position="276"/>
    </location>
</feature>
<dbReference type="SUPFAM" id="SSF53474">
    <property type="entry name" value="alpha/beta-Hydrolases"/>
    <property type="match status" value="1"/>
</dbReference>
<dbReference type="InterPro" id="IPR029058">
    <property type="entry name" value="AB_hydrolase_fold"/>
</dbReference>
<dbReference type="Proteomes" id="UP001387100">
    <property type="component" value="Unassembled WGS sequence"/>
</dbReference>
<dbReference type="RefSeq" id="WP_339574173.1">
    <property type="nucleotide sequence ID" value="NZ_JBBIAA010000004.1"/>
</dbReference>
<evidence type="ECO:0000256" key="1">
    <source>
        <dbReference type="SAM" id="MobiDB-lite"/>
    </source>
</evidence>
<feature type="compositionally biased region" description="Basic and acidic residues" evidence="1">
    <location>
        <begin position="262"/>
        <end position="276"/>
    </location>
</feature>
<comment type="caution">
    <text evidence="3">The sequence shown here is derived from an EMBL/GenBank/DDBJ whole genome shotgun (WGS) entry which is preliminary data.</text>
</comment>
<protein>
    <submittedName>
        <fullName evidence="3">Alpha/beta fold hydrolase</fullName>
    </submittedName>
</protein>
<dbReference type="InterPro" id="IPR050266">
    <property type="entry name" value="AB_hydrolase_sf"/>
</dbReference>
<proteinExistence type="predicted"/>
<keyword evidence="4" id="KW-1185">Reference proteome</keyword>
<name>A0ABU8RI84_9ACTN</name>
<dbReference type="PANTHER" id="PTHR43798:SF5">
    <property type="entry name" value="MONOACYLGLYCEROL LIPASE ABHD6"/>
    <property type="match status" value="1"/>
</dbReference>
<dbReference type="Gene3D" id="3.40.50.1820">
    <property type="entry name" value="alpha/beta hydrolase"/>
    <property type="match status" value="1"/>
</dbReference>
<feature type="domain" description="AB hydrolase-1" evidence="2">
    <location>
        <begin position="14"/>
        <end position="253"/>
    </location>
</feature>
<evidence type="ECO:0000259" key="2">
    <source>
        <dbReference type="Pfam" id="PF12697"/>
    </source>
</evidence>
<evidence type="ECO:0000313" key="4">
    <source>
        <dbReference type="Proteomes" id="UP001387100"/>
    </source>
</evidence>
<dbReference type="Pfam" id="PF12697">
    <property type="entry name" value="Abhydrolase_6"/>
    <property type="match status" value="1"/>
</dbReference>
<gene>
    <name evidence="3" type="ORF">WDZ17_05705</name>
</gene>
<accession>A0ABU8RI84</accession>
<sequence length="276" mass="29178">MEMHHERRGAGAPLVLVHGLGSTSRTWDPVLPGLAAHRDVVAVDLPGFGGTPPLEGEVSIASLADALVTFLEEQGLRDADLVGSSVGARLVLELARRGVGGDVVALDPGGFWDRRQLAVFGATIGASIRLVRGLRPVLPVLTGNPVTRSALLAQLSPRPWALPPALVLRELRGWAAAPSYDALLAALVHGPPQEGAPAGGTPGRVVLGWGRQDRVVTPSQAAVATERFPDAQLHWFDSCGHFPMWDQPEETVRLVLESTGEESARRDTGPEGRDAS</sequence>
<dbReference type="GO" id="GO:0016787">
    <property type="term" value="F:hydrolase activity"/>
    <property type="evidence" value="ECO:0007669"/>
    <property type="project" value="UniProtKB-KW"/>
</dbReference>
<evidence type="ECO:0000313" key="3">
    <source>
        <dbReference type="EMBL" id="MEJ5944787.1"/>
    </source>
</evidence>
<keyword evidence="3" id="KW-0378">Hydrolase</keyword>
<organism evidence="3 4">
    <name type="scientific">Pseudokineococcus basanitobsidens</name>
    <dbReference type="NCBI Taxonomy" id="1926649"/>
    <lineage>
        <taxon>Bacteria</taxon>
        <taxon>Bacillati</taxon>
        <taxon>Actinomycetota</taxon>
        <taxon>Actinomycetes</taxon>
        <taxon>Kineosporiales</taxon>
        <taxon>Kineosporiaceae</taxon>
        <taxon>Pseudokineococcus</taxon>
    </lineage>
</organism>